<dbReference type="GO" id="GO:0003677">
    <property type="term" value="F:DNA binding"/>
    <property type="evidence" value="ECO:0007669"/>
    <property type="project" value="UniProtKB-KW"/>
</dbReference>
<dbReference type="InterPro" id="IPR052073">
    <property type="entry name" value="Amide_Lactam_Regulators"/>
</dbReference>
<feature type="compositionally biased region" description="Acidic residues" evidence="5">
    <location>
        <begin position="39"/>
        <end position="50"/>
    </location>
</feature>
<dbReference type="PANTHER" id="PTHR47171:SF1">
    <property type="entry name" value="ZN(II)2CYS6 TRANSCRIPTION FACTOR (EUROFUNG)"/>
    <property type="match status" value="1"/>
</dbReference>
<proteinExistence type="predicted"/>
<dbReference type="Proteomes" id="UP000522262">
    <property type="component" value="Unassembled WGS sequence"/>
</dbReference>
<reference evidence="6 7" key="1">
    <citation type="submission" date="2020-05" db="EMBL/GenBank/DDBJ databases">
        <title>Identification and distribution of gene clusters putatively required for synthesis of sphingolipid metabolism inhibitors in phylogenetically diverse species of the filamentous fungus Fusarium.</title>
        <authorList>
            <person name="Kim H.-S."/>
            <person name="Busman M."/>
            <person name="Brown D.W."/>
            <person name="Divon H."/>
            <person name="Uhlig S."/>
            <person name="Proctor R.H."/>
        </authorList>
    </citation>
    <scope>NUCLEOTIDE SEQUENCE [LARGE SCALE GENOMIC DNA]</scope>
    <source>
        <strain evidence="6 7">NRRL 53147</strain>
    </source>
</reference>
<evidence type="ECO:0000313" key="6">
    <source>
        <dbReference type="EMBL" id="KAF5543317.1"/>
    </source>
</evidence>
<dbReference type="CDD" id="cd12148">
    <property type="entry name" value="fungal_TF_MHR"/>
    <property type="match status" value="1"/>
</dbReference>
<keyword evidence="4" id="KW-0804">Transcription</keyword>
<dbReference type="EMBL" id="JAAOAM010000153">
    <property type="protein sequence ID" value="KAF5543317.1"/>
    <property type="molecule type" value="Genomic_DNA"/>
</dbReference>
<comment type="caution">
    <text evidence="6">The sequence shown here is derived from an EMBL/GenBank/DDBJ whole genome shotgun (WGS) entry which is preliminary data.</text>
</comment>
<evidence type="ECO:0000313" key="7">
    <source>
        <dbReference type="Proteomes" id="UP000522262"/>
    </source>
</evidence>
<keyword evidence="1" id="KW-0862">Zinc</keyword>
<feature type="region of interest" description="Disordered" evidence="5">
    <location>
        <begin position="1"/>
        <end position="84"/>
    </location>
</feature>
<evidence type="ECO:0000256" key="5">
    <source>
        <dbReference type="SAM" id="MobiDB-lite"/>
    </source>
</evidence>
<evidence type="ECO:0000256" key="3">
    <source>
        <dbReference type="ARBA" id="ARBA00023125"/>
    </source>
</evidence>
<gene>
    <name evidence="6" type="ORF">FMEXI_7097</name>
</gene>
<feature type="compositionally biased region" description="Polar residues" evidence="5">
    <location>
        <begin position="59"/>
        <end position="84"/>
    </location>
</feature>
<keyword evidence="7" id="KW-1185">Reference proteome</keyword>
<keyword evidence="3" id="KW-0238">DNA-binding</keyword>
<dbReference type="PANTHER" id="PTHR47171">
    <property type="entry name" value="FARA-RELATED"/>
    <property type="match status" value="1"/>
</dbReference>
<name>A0A8H5IUU8_9HYPO</name>
<evidence type="ECO:0000256" key="2">
    <source>
        <dbReference type="ARBA" id="ARBA00023015"/>
    </source>
</evidence>
<dbReference type="AlphaFoldDB" id="A0A8H5IUU8"/>
<evidence type="ECO:0000256" key="4">
    <source>
        <dbReference type="ARBA" id="ARBA00023163"/>
    </source>
</evidence>
<feature type="compositionally biased region" description="Polar residues" evidence="5">
    <location>
        <begin position="1"/>
        <end position="10"/>
    </location>
</feature>
<accession>A0A8H5IUU8</accession>
<organism evidence="6 7">
    <name type="scientific">Fusarium mexicanum</name>
    <dbReference type="NCBI Taxonomy" id="751941"/>
    <lineage>
        <taxon>Eukaryota</taxon>
        <taxon>Fungi</taxon>
        <taxon>Dikarya</taxon>
        <taxon>Ascomycota</taxon>
        <taxon>Pezizomycotina</taxon>
        <taxon>Sordariomycetes</taxon>
        <taxon>Hypocreomycetidae</taxon>
        <taxon>Hypocreales</taxon>
        <taxon>Nectriaceae</taxon>
        <taxon>Fusarium</taxon>
        <taxon>Fusarium fujikuroi species complex</taxon>
    </lineage>
</organism>
<keyword evidence="2" id="KW-0805">Transcription regulation</keyword>
<evidence type="ECO:0000256" key="1">
    <source>
        <dbReference type="ARBA" id="ARBA00022833"/>
    </source>
</evidence>
<sequence>MSSVHSSNRSVEGPDGRYTLLPGAESHRNLDSPSFAPNNDDESMGLDNEEPPAYREQTNRSMQQSSELASTRSSSDQLASPNAQPSVVGESWYVSYVMRGYTPGHNSVHRQIGECNETVQSVTRDTTREIVCSRPSLPREKTSLSDLPSPDLVDRLIKVYFDRFHAFSPILGRKYFLASLEDGAMSGTLLRSLFFVASIHCDPELLHVMGYRTRWDANNALYNKASAAFDADLPRLIAIATGGLLQRYDPRNVLGITEAQGIVRDRQIAISTGTPMVINDEDHDVEELTEEDFPEEGVETVEYIVSQVKLSKASLSFHNGHHHLSLTLKISYPYYLINLSQRLQRQCNASKEVKPVLDAATQIFSLVENSLLFWTPEHFPMIYVSALFSAMMALAVEVKTSAPKSDEIFVKIRPGLLALKQFESVYILARWIRNFFMDILNRLAPFDAVETETSSEPPWR</sequence>
<protein>
    <submittedName>
        <fullName evidence="6">Cutinase transcription factor 1 beta</fullName>
    </submittedName>
</protein>